<evidence type="ECO:0000313" key="7">
    <source>
        <dbReference type="EMBL" id="HGF99315.1"/>
    </source>
</evidence>
<evidence type="ECO:0000256" key="1">
    <source>
        <dbReference type="ARBA" id="ARBA00022475"/>
    </source>
</evidence>
<evidence type="ECO:0000256" key="2">
    <source>
        <dbReference type="ARBA" id="ARBA00022692"/>
    </source>
</evidence>
<keyword evidence="2 5" id="KW-0812">Transmembrane</keyword>
<evidence type="ECO:0000256" key="4">
    <source>
        <dbReference type="ARBA" id="ARBA00023136"/>
    </source>
</evidence>
<dbReference type="Pfam" id="PF06305">
    <property type="entry name" value="LapA_dom"/>
    <property type="match status" value="1"/>
</dbReference>
<gene>
    <name evidence="7" type="ORF">ENR15_01210</name>
</gene>
<sequence length="74" mass="7765">MKNILISTIISAWVVGIAILSVQNATLVSLRFLGMQSADLPAGIVLSVSVAVGLIGGAFLASMTRARLKRQKNL</sequence>
<feature type="domain" description="Lipopolysaccharide assembly protein A" evidence="6">
    <location>
        <begin position="23"/>
        <end position="71"/>
    </location>
</feature>
<keyword evidence="4 5" id="KW-0472">Membrane</keyword>
<evidence type="ECO:0000259" key="6">
    <source>
        <dbReference type="Pfam" id="PF06305"/>
    </source>
</evidence>
<dbReference type="EMBL" id="DSPX01000010">
    <property type="protein sequence ID" value="HGF99315.1"/>
    <property type="molecule type" value="Genomic_DNA"/>
</dbReference>
<dbReference type="InterPro" id="IPR010445">
    <property type="entry name" value="LapA_dom"/>
</dbReference>
<dbReference type="AlphaFoldDB" id="A0A7C3VPC1"/>
<organism evidence="7">
    <name type="scientific">Planktothricoides sp. SpSt-374</name>
    <dbReference type="NCBI Taxonomy" id="2282167"/>
    <lineage>
        <taxon>Bacteria</taxon>
        <taxon>Bacillati</taxon>
        <taxon>Cyanobacteriota</taxon>
        <taxon>Cyanophyceae</taxon>
        <taxon>Oscillatoriophycideae</taxon>
        <taxon>Oscillatoriales</taxon>
        <taxon>Oscillatoriaceae</taxon>
        <taxon>Planktothricoides</taxon>
    </lineage>
</organism>
<name>A0A7C3VPC1_9CYAN</name>
<evidence type="ECO:0000256" key="5">
    <source>
        <dbReference type="SAM" id="Phobius"/>
    </source>
</evidence>
<dbReference type="GO" id="GO:0005886">
    <property type="term" value="C:plasma membrane"/>
    <property type="evidence" value="ECO:0007669"/>
    <property type="project" value="InterPro"/>
</dbReference>
<comment type="caution">
    <text evidence="7">The sequence shown here is derived from an EMBL/GenBank/DDBJ whole genome shotgun (WGS) entry which is preliminary data.</text>
</comment>
<keyword evidence="1" id="KW-1003">Cell membrane</keyword>
<keyword evidence="3 5" id="KW-1133">Transmembrane helix</keyword>
<feature type="transmembrane region" description="Helical" evidence="5">
    <location>
        <begin position="40"/>
        <end position="62"/>
    </location>
</feature>
<protein>
    <submittedName>
        <fullName evidence="7">LapA family protein</fullName>
    </submittedName>
</protein>
<proteinExistence type="predicted"/>
<evidence type="ECO:0000256" key="3">
    <source>
        <dbReference type="ARBA" id="ARBA00022989"/>
    </source>
</evidence>
<accession>A0A7C3VPC1</accession>
<reference evidence="7" key="1">
    <citation type="journal article" date="2020" name="mSystems">
        <title>Genome- and Community-Level Interaction Insights into Carbon Utilization and Element Cycling Functions of Hydrothermarchaeota in Hydrothermal Sediment.</title>
        <authorList>
            <person name="Zhou Z."/>
            <person name="Liu Y."/>
            <person name="Xu W."/>
            <person name="Pan J."/>
            <person name="Luo Z.H."/>
            <person name="Li M."/>
        </authorList>
    </citation>
    <scope>NUCLEOTIDE SEQUENCE [LARGE SCALE GENOMIC DNA]</scope>
    <source>
        <strain evidence="7">SpSt-374</strain>
    </source>
</reference>